<name>A0A7X5TIY1_9GAMM</name>
<dbReference type="Proteomes" id="UP000591844">
    <property type="component" value="Unassembled WGS sequence"/>
</dbReference>
<evidence type="ECO:0000313" key="2">
    <source>
        <dbReference type="Proteomes" id="UP000591844"/>
    </source>
</evidence>
<dbReference type="AlphaFoldDB" id="A0A7X5TIY1"/>
<evidence type="ECO:0000313" key="1">
    <source>
        <dbReference type="EMBL" id="NHB93377.1"/>
    </source>
</evidence>
<dbReference type="EMBL" id="PUJW01000015">
    <property type="protein sequence ID" value="NHB93377.1"/>
    <property type="molecule type" value="Genomic_DNA"/>
</dbReference>
<dbReference type="RefSeq" id="WP_166308176.1">
    <property type="nucleotide sequence ID" value="NZ_CAWPIB010000015.1"/>
</dbReference>
<keyword evidence="2" id="KW-1185">Reference proteome</keyword>
<accession>A0A7X5TIY1</accession>
<protein>
    <submittedName>
        <fullName evidence="1">Uncharacterized protein</fullName>
    </submittedName>
</protein>
<organism evidence="1 2">
    <name type="scientific">Photorhabdus cinerea</name>
    <dbReference type="NCBI Taxonomy" id="471575"/>
    <lineage>
        <taxon>Bacteria</taxon>
        <taxon>Pseudomonadati</taxon>
        <taxon>Pseudomonadota</taxon>
        <taxon>Gammaproteobacteria</taxon>
        <taxon>Enterobacterales</taxon>
        <taxon>Morganellaceae</taxon>
        <taxon>Photorhabdus</taxon>
    </lineage>
</organism>
<gene>
    <name evidence="1" type="ORF">C5469_15015</name>
</gene>
<proteinExistence type="predicted"/>
<sequence>MKSYLDEDSAEKELFHCIKQVNWPNFPIEFSDPNYRFTGNENKTEALSLFLEKIKNVDSNYVRDFLEFDFSQEQFYNESFDMFFSH</sequence>
<comment type="caution">
    <text evidence="1">The sequence shown here is derived from an EMBL/GenBank/DDBJ whole genome shotgun (WGS) entry which is preliminary data.</text>
</comment>
<reference evidence="1 2" key="1">
    <citation type="submission" date="2018-02" db="EMBL/GenBank/DDBJ databases">
        <authorList>
            <person name="Machado R.A."/>
        </authorList>
    </citation>
    <scope>NUCLEOTIDE SEQUENCE [LARGE SCALE GENOMIC DNA]</scope>
    <source>
        <strain evidence="1 2">DSM 19724</strain>
    </source>
</reference>